<feature type="domain" description="NUMOD4" evidence="1">
    <location>
        <begin position="2"/>
        <end position="42"/>
    </location>
</feature>
<evidence type="ECO:0000259" key="2">
    <source>
        <dbReference type="Pfam" id="PF13392"/>
    </source>
</evidence>
<dbReference type="InterPro" id="IPR010902">
    <property type="entry name" value="NUMOD4"/>
</dbReference>
<protein>
    <submittedName>
        <fullName evidence="3">HNH nuclease</fullName>
    </submittedName>
</protein>
<proteinExistence type="predicted"/>
<dbReference type="Pfam" id="PF13392">
    <property type="entry name" value="HNH_3"/>
    <property type="match status" value="1"/>
</dbReference>
<feature type="domain" description="HNH nuclease" evidence="2">
    <location>
        <begin position="105"/>
        <end position="147"/>
    </location>
</feature>
<dbReference type="EMBL" id="LR797288">
    <property type="protein sequence ID" value="CAB4200113.1"/>
    <property type="molecule type" value="Genomic_DNA"/>
</dbReference>
<accession>A0A6J5RRY3</accession>
<dbReference type="Gene3D" id="3.90.75.20">
    <property type="match status" value="1"/>
</dbReference>
<dbReference type="GO" id="GO:0016788">
    <property type="term" value="F:hydrolase activity, acting on ester bonds"/>
    <property type="evidence" value="ECO:0007669"/>
    <property type="project" value="InterPro"/>
</dbReference>
<sequence>METWKPVLDFEDLYEVSDFGNVRRIARSKTLDAAKIPEAKRMFAHGATLKQVADFLGTSIPTAHSIKLGKTWAGDAAYRIVKPQLMKHYFVASLCKNSKYARRSVHRMVWEAFNGRIEGRLEINHRDLNRTNNLLGNLEVVTHQQNLQHAIDAYKAKGLLRAVKGVKGFIAGKHSVYENK</sequence>
<dbReference type="InterPro" id="IPR003615">
    <property type="entry name" value="HNH_nuc"/>
</dbReference>
<gene>
    <name evidence="3" type="ORF">UFOVP1355_29</name>
</gene>
<organism evidence="3">
    <name type="scientific">uncultured Caudovirales phage</name>
    <dbReference type="NCBI Taxonomy" id="2100421"/>
    <lineage>
        <taxon>Viruses</taxon>
        <taxon>Duplodnaviria</taxon>
        <taxon>Heunggongvirae</taxon>
        <taxon>Uroviricota</taxon>
        <taxon>Caudoviricetes</taxon>
        <taxon>Peduoviridae</taxon>
        <taxon>Maltschvirus</taxon>
        <taxon>Maltschvirus maltsch</taxon>
    </lineage>
</organism>
<evidence type="ECO:0000259" key="1">
    <source>
        <dbReference type="Pfam" id="PF07463"/>
    </source>
</evidence>
<dbReference type="InterPro" id="IPR044925">
    <property type="entry name" value="His-Me_finger_sf"/>
</dbReference>
<name>A0A6J5RRY3_9CAUD</name>
<dbReference type="SUPFAM" id="SSF54060">
    <property type="entry name" value="His-Me finger endonucleases"/>
    <property type="match status" value="1"/>
</dbReference>
<dbReference type="Pfam" id="PF07463">
    <property type="entry name" value="NUMOD4"/>
    <property type="match status" value="1"/>
</dbReference>
<evidence type="ECO:0000313" key="3">
    <source>
        <dbReference type="EMBL" id="CAB4200113.1"/>
    </source>
</evidence>
<reference evidence="3" key="1">
    <citation type="submission" date="2020-05" db="EMBL/GenBank/DDBJ databases">
        <authorList>
            <person name="Chiriac C."/>
            <person name="Salcher M."/>
            <person name="Ghai R."/>
            <person name="Kavagutti S V."/>
        </authorList>
    </citation>
    <scope>NUCLEOTIDE SEQUENCE</scope>
</reference>